<accession>A0A2S7XNS7</accession>
<dbReference type="SMART" id="SM00014">
    <property type="entry name" value="acidPPc"/>
    <property type="match status" value="1"/>
</dbReference>
<evidence type="ECO:0000313" key="4">
    <source>
        <dbReference type="Proteomes" id="UP000239936"/>
    </source>
</evidence>
<feature type="transmembrane region" description="Helical" evidence="1">
    <location>
        <begin position="202"/>
        <end position="221"/>
    </location>
</feature>
<dbReference type="CDD" id="cd03396">
    <property type="entry name" value="PAP2_like_6"/>
    <property type="match status" value="1"/>
</dbReference>
<protein>
    <submittedName>
        <fullName evidence="3">Phosphoesterase PA-phosphatase</fullName>
    </submittedName>
</protein>
<feature type="transmembrane region" description="Helical" evidence="1">
    <location>
        <begin position="38"/>
        <end position="57"/>
    </location>
</feature>
<dbReference type="Gene3D" id="1.20.144.10">
    <property type="entry name" value="Phosphatidic acid phosphatase type 2/haloperoxidase"/>
    <property type="match status" value="2"/>
</dbReference>
<proteinExistence type="predicted"/>
<dbReference type="Pfam" id="PF01569">
    <property type="entry name" value="PAP2"/>
    <property type="match status" value="1"/>
</dbReference>
<dbReference type="InterPro" id="IPR000326">
    <property type="entry name" value="PAP2/HPO"/>
</dbReference>
<evidence type="ECO:0000256" key="1">
    <source>
        <dbReference type="SAM" id="Phobius"/>
    </source>
</evidence>
<dbReference type="EMBL" id="PPGH01000037">
    <property type="protein sequence ID" value="PQJ95397.1"/>
    <property type="molecule type" value="Genomic_DNA"/>
</dbReference>
<reference evidence="3 4" key="1">
    <citation type="submission" date="2018-01" db="EMBL/GenBank/DDBJ databases">
        <title>The complete genome sequence of Chromatium okenii LaCa, a purple sulfur bacterium with a turbulent life.</title>
        <authorList>
            <person name="Luedin S.M."/>
            <person name="Liechti N."/>
            <person name="Storelli N."/>
            <person name="Danza F."/>
            <person name="Wittwer M."/>
            <person name="Pothier J.F."/>
            <person name="Tonolla M.A."/>
        </authorList>
    </citation>
    <scope>NUCLEOTIDE SEQUENCE [LARGE SCALE GENOMIC DNA]</scope>
    <source>
        <strain evidence="3 4">LaCa</strain>
    </source>
</reference>
<feature type="transmembrane region" description="Helical" evidence="1">
    <location>
        <begin position="123"/>
        <end position="142"/>
    </location>
</feature>
<feature type="domain" description="Phosphatidic acid phosphatase type 2/haloperoxidase" evidence="2">
    <location>
        <begin position="125"/>
        <end position="248"/>
    </location>
</feature>
<dbReference type="AlphaFoldDB" id="A0A2S7XNS7"/>
<keyword evidence="1" id="KW-0472">Membrane</keyword>
<keyword evidence="4" id="KW-1185">Reference proteome</keyword>
<gene>
    <name evidence="3" type="ORF">CXB77_14365</name>
</gene>
<dbReference type="OrthoDB" id="9813524at2"/>
<evidence type="ECO:0000259" key="2">
    <source>
        <dbReference type="SMART" id="SM00014"/>
    </source>
</evidence>
<feature type="transmembrane region" description="Helical" evidence="1">
    <location>
        <begin position="91"/>
        <end position="111"/>
    </location>
</feature>
<comment type="caution">
    <text evidence="3">The sequence shown here is derived from an EMBL/GenBank/DDBJ whole genome shotgun (WGS) entry which is preliminary data.</text>
</comment>
<sequence>MITANCVNRCKWLSSHLYSMSAHNMQRLTIAAPRRNELLPLLALTAAAVLGTVPFWLSDADVWLAAQFYHPDAADVWWEGQRPLWQWCYHVVPFLVGAIVLGSAAVIAASFRWSQLQRPRRLAIFLLAVTLLGPGLLVNGIFKEHWGRPRPHQTIAFGGSEIYQPPLAFNPSGSGKSFPSGHSSIGFLIGALFFWWRRERPILARLALFISLLAGSLIGMARMAMGDHFASDIIWSAVMVYGVAAAICQLSIVSYQPQTTN</sequence>
<dbReference type="InterPro" id="IPR036938">
    <property type="entry name" value="PAP2/HPO_sf"/>
</dbReference>
<dbReference type="SUPFAM" id="SSF48317">
    <property type="entry name" value="Acid phosphatase/Vanadium-dependent haloperoxidase"/>
    <property type="match status" value="1"/>
</dbReference>
<organism evidence="3 4">
    <name type="scientific">Chromatium okenii</name>
    <dbReference type="NCBI Taxonomy" id="61644"/>
    <lineage>
        <taxon>Bacteria</taxon>
        <taxon>Pseudomonadati</taxon>
        <taxon>Pseudomonadota</taxon>
        <taxon>Gammaproteobacteria</taxon>
        <taxon>Chromatiales</taxon>
        <taxon>Chromatiaceae</taxon>
        <taxon>Chromatium</taxon>
    </lineage>
</organism>
<name>A0A2S7XNS7_9GAMM</name>
<keyword evidence="1" id="KW-0812">Transmembrane</keyword>
<evidence type="ECO:0000313" key="3">
    <source>
        <dbReference type="EMBL" id="PQJ95397.1"/>
    </source>
</evidence>
<feature type="transmembrane region" description="Helical" evidence="1">
    <location>
        <begin position="177"/>
        <end position="195"/>
    </location>
</feature>
<keyword evidence="1" id="KW-1133">Transmembrane helix</keyword>
<dbReference type="Proteomes" id="UP000239936">
    <property type="component" value="Unassembled WGS sequence"/>
</dbReference>
<feature type="transmembrane region" description="Helical" evidence="1">
    <location>
        <begin position="233"/>
        <end position="255"/>
    </location>
</feature>